<dbReference type="PANTHER" id="PTHR24403:SF67">
    <property type="entry name" value="FI01116P-RELATED"/>
    <property type="match status" value="1"/>
</dbReference>
<organism evidence="8 9">
    <name type="scientific">Trichomalopsis sarcophagae</name>
    <dbReference type="NCBI Taxonomy" id="543379"/>
    <lineage>
        <taxon>Eukaryota</taxon>
        <taxon>Metazoa</taxon>
        <taxon>Ecdysozoa</taxon>
        <taxon>Arthropoda</taxon>
        <taxon>Hexapoda</taxon>
        <taxon>Insecta</taxon>
        <taxon>Pterygota</taxon>
        <taxon>Neoptera</taxon>
        <taxon>Endopterygota</taxon>
        <taxon>Hymenoptera</taxon>
        <taxon>Apocrita</taxon>
        <taxon>Proctotrupomorpha</taxon>
        <taxon>Chalcidoidea</taxon>
        <taxon>Pteromalidae</taxon>
        <taxon>Pteromalinae</taxon>
        <taxon>Trichomalopsis</taxon>
    </lineage>
</organism>
<dbReference type="GO" id="GO:0005634">
    <property type="term" value="C:nucleus"/>
    <property type="evidence" value="ECO:0007669"/>
    <property type="project" value="TreeGrafter"/>
</dbReference>
<evidence type="ECO:0000256" key="6">
    <source>
        <dbReference type="SAM" id="MobiDB-lite"/>
    </source>
</evidence>
<keyword evidence="9" id="KW-1185">Reference proteome</keyword>
<evidence type="ECO:0000256" key="1">
    <source>
        <dbReference type="ARBA" id="ARBA00022723"/>
    </source>
</evidence>
<evidence type="ECO:0000256" key="2">
    <source>
        <dbReference type="ARBA" id="ARBA00022737"/>
    </source>
</evidence>
<comment type="caution">
    <text evidence="8">The sequence shown here is derived from an EMBL/GenBank/DDBJ whole genome shotgun (WGS) entry which is preliminary data.</text>
</comment>
<evidence type="ECO:0000256" key="5">
    <source>
        <dbReference type="PROSITE-ProRule" id="PRU00042"/>
    </source>
</evidence>
<evidence type="ECO:0000313" key="9">
    <source>
        <dbReference type="Proteomes" id="UP000215335"/>
    </source>
</evidence>
<keyword evidence="3 5" id="KW-0863">Zinc-finger</keyword>
<keyword evidence="2" id="KW-0677">Repeat</keyword>
<dbReference type="GO" id="GO:0008270">
    <property type="term" value="F:zinc ion binding"/>
    <property type="evidence" value="ECO:0007669"/>
    <property type="project" value="UniProtKB-KW"/>
</dbReference>
<dbReference type="GO" id="GO:0010468">
    <property type="term" value="P:regulation of gene expression"/>
    <property type="evidence" value="ECO:0007669"/>
    <property type="project" value="TreeGrafter"/>
</dbReference>
<keyword evidence="1" id="KW-0479">Metal-binding</keyword>
<feature type="domain" description="C2H2-type" evidence="7">
    <location>
        <begin position="187"/>
        <end position="215"/>
    </location>
</feature>
<dbReference type="InterPro" id="IPR050688">
    <property type="entry name" value="Zinc_finger/UBP_domain"/>
</dbReference>
<feature type="region of interest" description="Disordered" evidence="6">
    <location>
        <begin position="42"/>
        <end position="61"/>
    </location>
</feature>
<reference evidence="8 9" key="1">
    <citation type="journal article" date="2017" name="Curr. Biol.">
        <title>The Evolution of Venom by Co-option of Single-Copy Genes.</title>
        <authorList>
            <person name="Martinson E.O."/>
            <person name="Mrinalini"/>
            <person name="Kelkar Y.D."/>
            <person name="Chang C.H."/>
            <person name="Werren J.H."/>
        </authorList>
    </citation>
    <scope>NUCLEOTIDE SEQUENCE [LARGE SCALE GENOMIC DNA]</scope>
    <source>
        <strain evidence="8 9">Alberta</strain>
        <tissue evidence="8">Whole body</tissue>
    </source>
</reference>
<dbReference type="PROSITE" id="PS50157">
    <property type="entry name" value="ZINC_FINGER_C2H2_2"/>
    <property type="match status" value="2"/>
</dbReference>
<dbReference type="PANTHER" id="PTHR24403">
    <property type="entry name" value="ZINC FINGER PROTEIN"/>
    <property type="match status" value="1"/>
</dbReference>
<proteinExistence type="predicted"/>
<evidence type="ECO:0000256" key="4">
    <source>
        <dbReference type="ARBA" id="ARBA00022833"/>
    </source>
</evidence>
<dbReference type="AlphaFoldDB" id="A0A232FG12"/>
<dbReference type="STRING" id="543379.A0A232FG12"/>
<evidence type="ECO:0000313" key="8">
    <source>
        <dbReference type="EMBL" id="OXU29625.1"/>
    </source>
</evidence>
<keyword evidence="4" id="KW-0862">Zinc</keyword>
<sequence>MKSTAWTVAKDVSDVESIKLEIVDEETIVDDDQPEQIKKEIIVNDDQPEESKEQTISDSNEDDMPLAMRTVVRKRPIHDLISDDMPLAMRIVVRKRLAKKPKKHQSAKPVGTGKIHNAVKRKARLCCIPCGKDVDLNTVGHYRAVQTCKKCWRSMSFVCISCGSKFSYLFNTYIHLKTNCKALPAKFHCPKCSYKSKRKRHIKEHMQFMHSAQKCRVCGKKIKIRPSVYPRARCIKLEIVKRAMSITILLLDFIAVAAGSRYCTCTRLLTIRSMASLHDDNAKSIKLQIVEEGISAIDNDKRENSENSIILTSADDDNAKSIKLQIVEEGISAIDNDKRENSENSLIPTSVVVSSKTRLLCGNCKKDVPMSAVVRSTMQSHCLDCQKPLIFACTSCTSKCSTMHSMYTHLNRNCDSIARNVACPYCKYEAKQDYNLRLHIERQHEKKCKGCGASIRTHAEISQHLVSNCPYKFEPKFHSIDGRNFTAKKHQSSNPMQNHNMSIAILAQVISQDGTVTMMNSEVDPLKLEIVDEDIQFENVEVAERFETFSSKDGDDSSLAAGSTDKKPWGKTWRASSGMMISAVTEKARLYCKHCDKYTNLTNVAVNINSRFNCDDCSRALTLICTFCESKISHLRNMYMHLKRGCKMVAPRFPCTKCSYKAKERTNLRRHIENKHSVKKCPECGEKINTYADFLRHQAFQCSYQIDLDSLVGVLRCNLCDYFTKIKCNLSSHMRSAHKR</sequence>
<dbReference type="InterPro" id="IPR013087">
    <property type="entry name" value="Znf_C2H2_type"/>
</dbReference>
<dbReference type="Proteomes" id="UP000215335">
    <property type="component" value="Unassembled WGS sequence"/>
</dbReference>
<gene>
    <name evidence="8" type="ORF">TSAR_009096</name>
</gene>
<dbReference type="Gene3D" id="3.30.160.60">
    <property type="entry name" value="Classic Zinc Finger"/>
    <property type="match status" value="1"/>
</dbReference>
<protein>
    <recommendedName>
        <fullName evidence="7">C2H2-type domain-containing protein</fullName>
    </recommendedName>
</protein>
<dbReference type="SMART" id="SM00355">
    <property type="entry name" value="ZnF_C2H2"/>
    <property type="match status" value="5"/>
</dbReference>
<evidence type="ECO:0000259" key="7">
    <source>
        <dbReference type="PROSITE" id="PS50157"/>
    </source>
</evidence>
<evidence type="ECO:0000256" key="3">
    <source>
        <dbReference type="ARBA" id="ARBA00022771"/>
    </source>
</evidence>
<accession>A0A232FG12</accession>
<name>A0A232FG12_9HYME</name>
<feature type="domain" description="C2H2-type" evidence="7">
    <location>
        <begin position="653"/>
        <end position="681"/>
    </location>
</feature>
<dbReference type="EMBL" id="NNAY01000265">
    <property type="protein sequence ID" value="OXU29625.1"/>
    <property type="molecule type" value="Genomic_DNA"/>
</dbReference>